<evidence type="ECO:0000313" key="11">
    <source>
        <dbReference type="EMBL" id="NLW34529.1"/>
    </source>
</evidence>
<dbReference type="Proteomes" id="UP000777265">
    <property type="component" value="Unassembled WGS sequence"/>
</dbReference>
<name>A0A971M2L5_9BACT</name>
<evidence type="ECO:0000256" key="4">
    <source>
        <dbReference type="ARBA" id="ARBA00022679"/>
    </source>
</evidence>
<feature type="non-terminal residue" evidence="11">
    <location>
        <position position="566"/>
    </location>
</feature>
<feature type="transmembrane region" description="Helical" evidence="9">
    <location>
        <begin position="165"/>
        <end position="189"/>
    </location>
</feature>
<feature type="transmembrane region" description="Helical" evidence="9">
    <location>
        <begin position="359"/>
        <end position="381"/>
    </location>
</feature>
<gene>
    <name evidence="11" type="ORF">GXY80_03460</name>
</gene>
<protein>
    <recommendedName>
        <fullName evidence="10">Glycosyltransferase RgtA/B/C/D-like domain-containing protein</fullName>
    </recommendedName>
</protein>
<feature type="transmembrane region" description="Helical" evidence="9">
    <location>
        <begin position="307"/>
        <end position="327"/>
    </location>
</feature>
<evidence type="ECO:0000256" key="7">
    <source>
        <dbReference type="ARBA" id="ARBA00023136"/>
    </source>
</evidence>
<dbReference type="PANTHER" id="PTHR33908:SF11">
    <property type="entry name" value="MEMBRANE PROTEIN"/>
    <property type="match status" value="1"/>
</dbReference>
<dbReference type="GO" id="GO:0009103">
    <property type="term" value="P:lipopolysaccharide biosynthetic process"/>
    <property type="evidence" value="ECO:0007669"/>
    <property type="project" value="UniProtKB-ARBA"/>
</dbReference>
<feature type="transmembrane region" description="Helical" evidence="9">
    <location>
        <begin position="333"/>
        <end position="352"/>
    </location>
</feature>
<comment type="caution">
    <text evidence="11">The sequence shown here is derived from an EMBL/GenBank/DDBJ whole genome shotgun (WGS) entry which is preliminary data.</text>
</comment>
<dbReference type="Pfam" id="PF13231">
    <property type="entry name" value="PMT_2"/>
    <property type="match status" value="1"/>
</dbReference>
<dbReference type="PANTHER" id="PTHR33908">
    <property type="entry name" value="MANNOSYLTRANSFERASE YKCB-RELATED"/>
    <property type="match status" value="1"/>
</dbReference>
<feature type="transmembrane region" description="Helical" evidence="9">
    <location>
        <begin position="139"/>
        <end position="159"/>
    </location>
</feature>
<organism evidence="11 12">
    <name type="scientific">Syntrophorhabdus aromaticivorans</name>
    <dbReference type="NCBI Taxonomy" id="328301"/>
    <lineage>
        <taxon>Bacteria</taxon>
        <taxon>Pseudomonadati</taxon>
        <taxon>Thermodesulfobacteriota</taxon>
        <taxon>Syntrophorhabdia</taxon>
        <taxon>Syntrophorhabdales</taxon>
        <taxon>Syntrophorhabdaceae</taxon>
        <taxon>Syntrophorhabdus</taxon>
    </lineage>
</organism>
<evidence type="ECO:0000259" key="10">
    <source>
        <dbReference type="Pfam" id="PF13231"/>
    </source>
</evidence>
<reference evidence="11" key="1">
    <citation type="journal article" date="2020" name="Biotechnol. Biofuels">
        <title>New insights from the biogas microbiome by comprehensive genome-resolved metagenomics of nearly 1600 species originating from multiple anaerobic digesters.</title>
        <authorList>
            <person name="Campanaro S."/>
            <person name="Treu L."/>
            <person name="Rodriguez-R L.M."/>
            <person name="Kovalovszki A."/>
            <person name="Ziels R.M."/>
            <person name="Maus I."/>
            <person name="Zhu X."/>
            <person name="Kougias P.G."/>
            <person name="Basile A."/>
            <person name="Luo G."/>
            <person name="Schluter A."/>
            <person name="Konstantinidis K.T."/>
            <person name="Angelidaki I."/>
        </authorList>
    </citation>
    <scope>NUCLEOTIDE SEQUENCE</scope>
    <source>
        <strain evidence="11">AS06rmzACSIP_7</strain>
    </source>
</reference>
<evidence type="ECO:0000256" key="2">
    <source>
        <dbReference type="ARBA" id="ARBA00022475"/>
    </source>
</evidence>
<feature type="transmembrane region" description="Helical" evidence="9">
    <location>
        <begin position="273"/>
        <end position="295"/>
    </location>
</feature>
<reference evidence="11" key="2">
    <citation type="submission" date="2020-01" db="EMBL/GenBank/DDBJ databases">
        <authorList>
            <person name="Campanaro S."/>
        </authorList>
    </citation>
    <scope>NUCLEOTIDE SEQUENCE</scope>
    <source>
        <strain evidence="11">AS06rmzACSIP_7</strain>
    </source>
</reference>
<proteinExistence type="predicted"/>
<evidence type="ECO:0000256" key="9">
    <source>
        <dbReference type="SAM" id="Phobius"/>
    </source>
</evidence>
<keyword evidence="6 9" id="KW-1133">Transmembrane helix</keyword>
<sequence length="566" mass="62790">MTRPRNKHDPPVPGVETQDDRPSGVQKSAESPGRPGEKTKHSFNIRYEWIFLGLVLVLVVIVRTRLLGFPLERDEGEYAYVGRLIQHGIPPYGMAYNMKLPGTYFMYALVMSLFGQTITGIHLGLMVMNCVTVLLIYKFGAKMVSSLAGVASACAYAVLSLDSSVLGFAGHATHFVVFWAMAGLLVLLYALEKDRLPLYFAAGVLLCLAFIMKQPGIFLVVFGAASIVVHGLVGGNRARTRMLSGLGVFLGAVLSTLSVMIVYLHGAGVFQKFWFFTFVYLFKYGTQIPLSMAAYSFMINFPGVLDGFFFIWVFALLGVVALFLHPGLKSKRLSISLFVVCSFLTVCPGFYFRAHYFITLLPAVALSAGILVDYICVRVMHVLGPGLPASKQAFSRCIALALFALAVVIGAVHHGEYLFKEDPVRLCRKIYGANPFPESVEVARFIEADTLKTDKIAVLGSEPQIYFYSGRRSATGYIYAYSLMEIHEHSLAMQKEMAGEIERSNPKFIVLVRVSTSWLARPESDKFIFQWVDTYIRTHYDLAGLVDIFPDTTIYKWHGDAGGYSP</sequence>
<evidence type="ECO:0000256" key="6">
    <source>
        <dbReference type="ARBA" id="ARBA00022989"/>
    </source>
</evidence>
<feature type="transmembrane region" description="Helical" evidence="9">
    <location>
        <begin position="393"/>
        <end position="412"/>
    </location>
</feature>
<evidence type="ECO:0000256" key="5">
    <source>
        <dbReference type="ARBA" id="ARBA00022692"/>
    </source>
</evidence>
<keyword evidence="2" id="KW-1003">Cell membrane</keyword>
<feature type="transmembrane region" description="Helical" evidence="9">
    <location>
        <begin position="246"/>
        <end position="267"/>
    </location>
</feature>
<dbReference type="EMBL" id="JAAYEE010000061">
    <property type="protein sequence ID" value="NLW34529.1"/>
    <property type="molecule type" value="Genomic_DNA"/>
</dbReference>
<keyword evidence="5 9" id="KW-0812">Transmembrane</keyword>
<accession>A0A971M2L5</accession>
<evidence type="ECO:0000256" key="1">
    <source>
        <dbReference type="ARBA" id="ARBA00004651"/>
    </source>
</evidence>
<keyword evidence="4" id="KW-0808">Transferase</keyword>
<feature type="transmembrane region" description="Helical" evidence="9">
    <location>
        <begin position="47"/>
        <end position="66"/>
    </location>
</feature>
<dbReference type="AlphaFoldDB" id="A0A971M2L5"/>
<keyword evidence="7 9" id="KW-0472">Membrane</keyword>
<dbReference type="GO" id="GO:0016763">
    <property type="term" value="F:pentosyltransferase activity"/>
    <property type="evidence" value="ECO:0007669"/>
    <property type="project" value="TreeGrafter"/>
</dbReference>
<dbReference type="GO" id="GO:0005886">
    <property type="term" value="C:plasma membrane"/>
    <property type="evidence" value="ECO:0007669"/>
    <property type="project" value="UniProtKB-SubCell"/>
</dbReference>
<comment type="subcellular location">
    <subcellularLocation>
        <location evidence="1">Cell membrane</location>
        <topology evidence="1">Multi-pass membrane protein</topology>
    </subcellularLocation>
</comment>
<dbReference type="InterPro" id="IPR050297">
    <property type="entry name" value="LipidA_mod_glycosyltrf_83"/>
</dbReference>
<feature type="transmembrane region" description="Helical" evidence="9">
    <location>
        <begin position="196"/>
        <end position="211"/>
    </location>
</feature>
<feature type="transmembrane region" description="Helical" evidence="9">
    <location>
        <begin position="104"/>
        <end position="127"/>
    </location>
</feature>
<evidence type="ECO:0000256" key="8">
    <source>
        <dbReference type="SAM" id="MobiDB-lite"/>
    </source>
</evidence>
<evidence type="ECO:0000256" key="3">
    <source>
        <dbReference type="ARBA" id="ARBA00022676"/>
    </source>
</evidence>
<feature type="region of interest" description="Disordered" evidence="8">
    <location>
        <begin position="1"/>
        <end position="38"/>
    </location>
</feature>
<dbReference type="InterPro" id="IPR038731">
    <property type="entry name" value="RgtA/B/C-like"/>
</dbReference>
<feature type="transmembrane region" description="Helical" evidence="9">
    <location>
        <begin position="217"/>
        <end position="234"/>
    </location>
</feature>
<evidence type="ECO:0000313" key="12">
    <source>
        <dbReference type="Proteomes" id="UP000777265"/>
    </source>
</evidence>
<keyword evidence="3" id="KW-0328">Glycosyltransferase</keyword>
<feature type="domain" description="Glycosyltransferase RgtA/B/C/D-like" evidence="10">
    <location>
        <begin position="101"/>
        <end position="245"/>
    </location>
</feature>